<comment type="caution">
    <text evidence="6">The sequence shown here is derived from an EMBL/GenBank/DDBJ whole genome shotgun (WGS) entry which is preliminary data.</text>
</comment>
<dbReference type="PANTHER" id="PTHR44591:SF24">
    <property type="entry name" value="PROTEIN-GLUTAMATE METHYLESTERASE_PROTEIN-GLUTAMINE GLUTAMINASE 1"/>
    <property type="match status" value="1"/>
</dbReference>
<dbReference type="Pfam" id="PF00072">
    <property type="entry name" value="Response_reg"/>
    <property type="match status" value="1"/>
</dbReference>
<dbReference type="InterPro" id="IPR011006">
    <property type="entry name" value="CheY-like_superfamily"/>
</dbReference>
<protein>
    <recommendedName>
        <fullName evidence="1">Stage 0 sporulation protein A homolog</fullName>
    </recommendedName>
</protein>
<dbReference type="SMART" id="SM00448">
    <property type="entry name" value="REC"/>
    <property type="match status" value="1"/>
</dbReference>
<reference evidence="6 7" key="1">
    <citation type="submission" date="2018-02" db="EMBL/GenBank/DDBJ databases">
        <title>Genomic Encyclopedia of Archaeal and Bacterial Type Strains, Phase II (KMG-II): from individual species to whole genera.</title>
        <authorList>
            <person name="Goeker M."/>
        </authorList>
    </citation>
    <scope>NUCLEOTIDE SEQUENCE [LARGE SCALE GENOMIC DNA]</scope>
    <source>
        <strain evidence="6 7">DSM 3808</strain>
    </source>
</reference>
<dbReference type="SUPFAM" id="SSF52172">
    <property type="entry name" value="CheY-like"/>
    <property type="match status" value="1"/>
</dbReference>
<evidence type="ECO:0000256" key="3">
    <source>
        <dbReference type="ARBA" id="ARBA00024867"/>
    </source>
</evidence>
<dbReference type="AlphaFoldDB" id="A0A2S6HNF6"/>
<organism evidence="6 7">
    <name type="scientific">Lacrimispora xylanisolvens</name>
    <dbReference type="NCBI Taxonomy" id="384636"/>
    <lineage>
        <taxon>Bacteria</taxon>
        <taxon>Bacillati</taxon>
        <taxon>Bacillota</taxon>
        <taxon>Clostridia</taxon>
        <taxon>Lachnospirales</taxon>
        <taxon>Lachnospiraceae</taxon>
        <taxon>Lacrimispora</taxon>
    </lineage>
</organism>
<feature type="domain" description="Response regulatory" evidence="5">
    <location>
        <begin position="50"/>
        <end position="166"/>
    </location>
</feature>
<evidence type="ECO:0000256" key="4">
    <source>
        <dbReference type="PROSITE-ProRule" id="PRU00169"/>
    </source>
</evidence>
<dbReference type="Proteomes" id="UP000237749">
    <property type="component" value="Unassembled WGS sequence"/>
</dbReference>
<keyword evidence="2 4" id="KW-0597">Phosphoprotein</keyword>
<gene>
    <name evidence="6" type="ORF">BXY41_112202</name>
</gene>
<evidence type="ECO:0000259" key="5">
    <source>
        <dbReference type="PROSITE" id="PS50110"/>
    </source>
</evidence>
<dbReference type="InterPro" id="IPR050595">
    <property type="entry name" value="Bact_response_regulator"/>
</dbReference>
<dbReference type="EMBL" id="PTJA01000012">
    <property type="protein sequence ID" value="PPK79042.1"/>
    <property type="molecule type" value="Genomic_DNA"/>
</dbReference>
<accession>A0A2S6HNF6</accession>
<proteinExistence type="predicted"/>
<evidence type="ECO:0000256" key="2">
    <source>
        <dbReference type="ARBA" id="ARBA00022553"/>
    </source>
</evidence>
<evidence type="ECO:0000313" key="6">
    <source>
        <dbReference type="EMBL" id="PPK79042.1"/>
    </source>
</evidence>
<dbReference type="Gene3D" id="3.40.50.2300">
    <property type="match status" value="1"/>
</dbReference>
<sequence>MDFSVLGTKKIVLSTKYNNLGMIYFIFKYMYEWDTLSKPACLERRDYMIKILIVDDSVFSQKITANIIRKHVEQSEIYFSADGWEGLKKYQELKPDYVFVDLLMPGLDGQSLIKLIKESDSTANIIVVTADVQNHVREEVENLHIMSFINKPFTDEKAQIICNIMKEKDNGKQ</sequence>
<feature type="modified residue" description="4-aspartylphosphate" evidence="4">
    <location>
        <position position="101"/>
    </location>
</feature>
<dbReference type="PROSITE" id="PS50110">
    <property type="entry name" value="RESPONSE_REGULATORY"/>
    <property type="match status" value="1"/>
</dbReference>
<dbReference type="PANTHER" id="PTHR44591">
    <property type="entry name" value="STRESS RESPONSE REGULATOR PROTEIN 1"/>
    <property type="match status" value="1"/>
</dbReference>
<evidence type="ECO:0000256" key="1">
    <source>
        <dbReference type="ARBA" id="ARBA00018672"/>
    </source>
</evidence>
<name>A0A2S6HNF6_9FIRM</name>
<dbReference type="InterPro" id="IPR001789">
    <property type="entry name" value="Sig_transdc_resp-reg_receiver"/>
</dbReference>
<keyword evidence="7" id="KW-1185">Reference proteome</keyword>
<dbReference type="GO" id="GO:0000160">
    <property type="term" value="P:phosphorelay signal transduction system"/>
    <property type="evidence" value="ECO:0007669"/>
    <property type="project" value="InterPro"/>
</dbReference>
<evidence type="ECO:0000313" key="7">
    <source>
        <dbReference type="Proteomes" id="UP000237749"/>
    </source>
</evidence>
<comment type="function">
    <text evidence="3">May play the central regulatory role in sporulation. It may be an element of the effector pathway responsible for the activation of sporulation genes in response to nutritional stress. Spo0A may act in concert with spo0H (a sigma factor) to control the expression of some genes that are critical to the sporulation process.</text>
</comment>